<dbReference type="PIRSF" id="PIRSF000729">
    <property type="entry name" value="GK"/>
    <property type="match status" value="1"/>
</dbReference>
<feature type="binding site" evidence="8">
    <location>
        <position position="165"/>
    </location>
    <ligand>
        <name>substrate</name>
    </ligand>
</feature>
<evidence type="ECO:0000313" key="10">
    <source>
        <dbReference type="EMBL" id="QFU81826.1"/>
    </source>
</evidence>
<dbReference type="InterPro" id="IPR011529">
    <property type="entry name" value="Glu_5kinase"/>
</dbReference>
<evidence type="ECO:0000256" key="8">
    <source>
        <dbReference type="HAMAP-Rule" id="MF_00456"/>
    </source>
</evidence>
<dbReference type="EMBL" id="CP045488">
    <property type="protein sequence ID" value="QFU81826.1"/>
    <property type="molecule type" value="Genomic_DNA"/>
</dbReference>
<dbReference type="PANTHER" id="PTHR43654:SF1">
    <property type="entry name" value="ISOPENTENYL PHOSPHATE KINASE"/>
    <property type="match status" value="1"/>
</dbReference>
<keyword evidence="1 8" id="KW-0963">Cytoplasm</keyword>
<dbReference type="GO" id="GO:0005829">
    <property type="term" value="C:cytosol"/>
    <property type="evidence" value="ECO:0007669"/>
    <property type="project" value="TreeGrafter"/>
</dbReference>
<dbReference type="SUPFAM" id="SSF53633">
    <property type="entry name" value="Carbamate kinase-like"/>
    <property type="match status" value="1"/>
</dbReference>
<name>A0A5P9P1B9_9EURY</name>
<evidence type="ECO:0000256" key="3">
    <source>
        <dbReference type="ARBA" id="ARBA00022650"/>
    </source>
</evidence>
<evidence type="ECO:0000256" key="1">
    <source>
        <dbReference type="ARBA" id="ARBA00022490"/>
    </source>
</evidence>
<keyword evidence="6 8" id="KW-0418">Kinase</keyword>
<comment type="subcellular location">
    <subcellularLocation>
        <location evidence="8">Cytoplasm</location>
    </subcellularLocation>
</comment>
<keyword evidence="2 8" id="KW-0028">Amino-acid biosynthesis</keyword>
<comment type="pathway">
    <text evidence="8">Amino-acid biosynthesis; L-proline biosynthesis; L-glutamate 5-semialdehyde from L-glutamate: step 1/2.</text>
</comment>
<keyword evidence="11" id="KW-1185">Reference proteome</keyword>
<dbReference type="CDD" id="cd04242">
    <property type="entry name" value="AAK_G5K_ProB"/>
    <property type="match status" value="1"/>
</dbReference>
<dbReference type="InterPro" id="IPR036393">
    <property type="entry name" value="AceGlu_kinase-like_sf"/>
</dbReference>
<feature type="binding site" evidence="8">
    <location>
        <position position="68"/>
    </location>
    <ligand>
        <name>substrate</name>
    </ligand>
</feature>
<dbReference type="FunFam" id="3.40.1160.10:FF:000006">
    <property type="entry name" value="Glutamate 5-kinase"/>
    <property type="match status" value="1"/>
</dbReference>
<dbReference type="Proteomes" id="UP000326170">
    <property type="component" value="Chromosome"/>
</dbReference>
<proteinExistence type="inferred from homology"/>
<dbReference type="Pfam" id="PF00696">
    <property type="entry name" value="AA_kinase"/>
    <property type="match status" value="1"/>
</dbReference>
<dbReference type="PANTHER" id="PTHR43654">
    <property type="entry name" value="GLUTAMATE 5-KINASE"/>
    <property type="match status" value="1"/>
</dbReference>
<evidence type="ECO:0000256" key="5">
    <source>
        <dbReference type="ARBA" id="ARBA00022741"/>
    </source>
</evidence>
<feature type="binding site" evidence="8">
    <location>
        <begin position="185"/>
        <end position="186"/>
    </location>
    <ligand>
        <name>ATP</name>
        <dbReference type="ChEBI" id="CHEBI:30616"/>
    </ligand>
</feature>
<dbReference type="RefSeq" id="WP_152939311.1">
    <property type="nucleotide sequence ID" value="NZ_CP045488.1"/>
</dbReference>
<gene>
    <name evidence="8 10" type="primary">proB</name>
    <name evidence="10" type="ORF">GCU68_04340</name>
</gene>
<evidence type="ECO:0000256" key="7">
    <source>
        <dbReference type="ARBA" id="ARBA00022840"/>
    </source>
</evidence>
<dbReference type="PRINTS" id="PR00474">
    <property type="entry name" value="GLU5KINASE"/>
</dbReference>
<evidence type="ECO:0000256" key="6">
    <source>
        <dbReference type="ARBA" id="ARBA00022777"/>
    </source>
</evidence>
<dbReference type="GO" id="GO:0004349">
    <property type="term" value="F:glutamate 5-kinase activity"/>
    <property type="evidence" value="ECO:0007669"/>
    <property type="project" value="UniProtKB-UniRule"/>
</dbReference>
<dbReference type="OrthoDB" id="142069at2157"/>
<dbReference type="HAMAP" id="MF_00456">
    <property type="entry name" value="ProB"/>
    <property type="match status" value="1"/>
</dbReference>
<evidence type="ECO:0000313" key="11">
    <source>
        <dbReference type="Proteomes" id="UP000326170"/>
    </source>
</evidence>
<dbReference type="EC" id="2.7.2.11" evidence="8"/>
<reference evidence="10 11" key="1">
    <citation type="journal article" date="2007" name="Int. J. Syst. Evol. Microbiol.">
        <title>Natronorubrum sulfidifaciens sp. nov., an extremely haloalkaliphilic archaeon isolated from Aiding salt lake in Xin-Jiang, China.</title>
        <authorList>
            <person name="Cui H.L."/>
            <person name="Tohty D."/>
            <person name="Liu H.C."/>
            <person name="Liu S.J."/>
            <person name="Oren A."/>
            <person name="Zhou P.J."/>
        </authorList>
    </citation>
    <scope>NUCLEOTIDE SEQUENCE [LARGE SCALE GENOMIC DNA]</scope>
    <source>
        <strain evidence="10 11">7-3</strain>
    </source>
</reference>
<feature type="binding site" evidence="8">
    <location>
        <position position="153"/>
    </location>
    <ligand>
        <name>substrate</name>
    </ligand>
</feature>
<keyword evidence="4 8" id="KW-0808">Transferase</keyword>
<dbReference type="InterPro" id="IPR041739">
    <property type="entry name" value="G5K_ProB"/>
</dbReference>
<dbReference type="InterPro" id="IPR005715">
    <property type="entry name" value="Glu_5kinase/COase_Synthase"/>
</dbReference>
<evidence type="ECO:0000259" key="9">
    <source>
        <dbReference type="Pfam" id="PF00696"/>
    </source>
</evidence>
<keyword evidence="3 8" id="KW-0641">Proline biosynthesis</keyword>
<dbReference type="UniPathway" id="UPA00098">
    <property type="reaction ID" value="UER00359"/>
</dbReference>
<feature type="binding site" evidence="8">
    <location>
        <position position="28"/>
    </location>
    <ligand>
        <name>ATP</name>
        <dbReference type="ChEBI" id="CHEBI:30616"/>
    </ligand>
</feature>
<comment type="catalytic activity">
    <reaction evidence="8">
        <text>L-glutamate + ATP = L-glutamyl 5-phosphate + ADP</text>
        <dbReference type="Rhea" id="RHEA:14877"/>
        <dbReference type="ChEBI" id="CHEBI:29985"/>
        <dbReference type="ChEBI" id="CHEBI:30616"/>
        <dbReference type="ChEBI" id="CHEBI:58274"/>
        <dbReference type="ChEBI" id="CHEBI:456216"/>
        <dbReference type="EC" id="2.7.2.11"/>
    </reaction>
</comment>
<dbReference type="Gene3D" id="3.40.1160.10">
    <property type="entry name" value="Acetylglutamate kinase-like"/>
    <property type="match status" value="2"/>
</dbReference>
<comment type="function">
    <text evidence="8">Catalyzes the transfer of a phosphate group to glutamate to form L-glutamate 5-phosphate.</text>
</comment>
<keyword evidence="5 8" id="KW-0547">Nucleotide-binding</keyword>
<evidence type="ECO:0000256" key="2">
    <source>
        <dbReference type="ARBA" id="ARBA00022605"/>
    </source>
</evidence>
<accession>A0A5P9P1B9</accession>
<feature type="domain" description="Aspartate/glutamate/uridylate kinase" evidence="9">
    <location>
        <begin position="24"/>
        <end position="249"/>
    </location>
</feature>
<protein>
    <recommendedName>
        <fullName evidence="8">Glutamate 5-kinase</fullName>
        <ecNumber evidence="8">2.7.2.11</ecNumber>
    </recommendedName>
    <alternativeName>
        <fullName evidence="8">Gamma-glutamyl kinase</fullName>
        <shortName evidence="8">GK</shortName>
    </alternativeName>
</protein>
<sequence length="279" mass="30103">MSKGTEIDAGEVDQARQLAADADRVIVKAGTNSLTDEESNLDDEKLDKLVDDLADLLERGKEVILVSSGAVGAGVGRIGYTGETVEESQALATVGQSHLMRRYTESFERYDRKVAQLLLTQHDLENPERFTNVHNTIETLLEWGVVPIINENDAVATQEIRIGDNDMLSSSVALGVDVDLLVTLTDVGGVYTGNPKEDPDAERIEAVGRNYDEVQSIIDESSSSQFGGIQTKVKGARDVSEHGIPAIIARSTEEDVLEKIAAAKPVGTLFLPINGVIDD</sequence>
<dbReference type="GeneID" id="42300249"/>
<evidence type="ECO:0000256" key="4">
    <source>
        <dbReference type="ARBA" id="ARBA00022679"/>
    </source>
</evidence>
<comment type="caution">
    <text evidence="8">Lacks conserved residue(s) required for the propagation of feature annotation.</text>
</comment>
<dbReference type="GO" id="GO:0055129">
    <property type="term" value="P:L-proline biosynthetic process"/>
    <property type="evidence" value="ECO:0007669"/>
    <property type="project" value="UniProtKB-UniRule"/>
</dbReference>
<dbReference type="InterPro" id="IPR001057">
    <property type="entry name" value="Glu/AcGlu_kinase"/>
</dbReference>
<dbReference type="KEGG" id="nas:GCU68_04340"/>
<comment type="similarity">
    <text evidence="8">Belongs to the glutamate 5-kinase family.</text>
</comment>
<dbReference type="AlphaFoldDB" id="A0A5P9P1B9"/>
<organism evidence="10 11">
    <name type="scientific">Natronorubrum aibiense</name>
    <dbReference type="NCBI Taxonomy" id="348826"/>
    <lineage>
        <taxon>Archaea</taxon>
        <taxon>Methanobacteriati</taxon>
        <taxon>Methanobacteriota</taxon>
        <taxon>Stenosarchaea group</taxon>
        <taxon>Halobacteria</taxon>
        <taxon>Halobacteriales</taxon>
        <taxon>Natrialbaceae</taxon>
        <taxon>Natronorubrum</taxon>
    </lineage>
</organism>
<dbReference type="GO" id="GO:0005524">
    <property type="term" value="F:ATP binding"/>
    <property type="evidence" value="ECO:0007669"/>
    <property type="project" value="UniProtKB-KW"/>
</dbReference>
<keyword evidence="7 8" id="KW-0067">ATP-binding</keyword>
<dbReference type="NCBIfam" id="TIGR01027">
    <property type="entry name" value="proB"/>
    <property type="match status" value="1"/>
</dbReference>
<dbReference type="InterPro" id="IPR001048">
    <property type="entry name" value="Asp/Glu/Uridylate_kinase"/>
</dbReference>